<dbReference type="AlphaFoldDB" id="A0A1U2BKF1"/>
<reference evidence="1 2" key="1">
    <citation type="submission" date="2016-11" db="EMBL/GenBank/DDBJ databases">
        <authorList>
            <consortium name="Pathogen Informatics"/>
        </authorList>
    </citation>
    <scope>NUCLEOTIDE SEQUENCE [LARGE SCALE GENOMIC DNA]</scope>
    <source>
        <strain evidence="1 2">911</strain>
    </source>
</reference>
<name>A0A1U2BKF1_9MYCO</name>
<evidence type="ECO:0000313" key="1">
    <source>
        <dbReference type="EMBL" id="SKL45507.1"/>
    </source>
</evidence>
<accession>A0A1U2BKF1</accession>
<dbReference type="Proteomes" id="UP000190074">
    <property type="component" value="Unassembled WGS sequence"/>
</dbReference>
<evidence type="ECO:0008006" key="3">
    <source>
        <dbReference type="Google" id="ProtNLM"/>
    </source>
</evidence>
<sequence>MYKYGIVVAAAIALSSCGTNTPVPSSQTGESQPPRSCMMDAAYSSVIRDKRKFVAKSDNVFVGTVEESAGQHIEEDGTPHSQFNVKVLSNLKGTLPESVTVSQNGGIINNVQCLLNHDPLLTPGTTYIFTTKYAPTLKFHFITAAEYGDIKLSTADATAVKNGLPDPPPVAEMRAAVGG</sequence>
<proteinExistence type="predicted"/>
<gene>
    <name evidence="1" type="ORF">SAMEA2259716_00613</name>
</gene>
<dbReference type="EMBL" id="FVGW01000001">
    <property type="protein sequence ID" value="SKL45507.1"/>
    <property type="molecule type" value="Genomic_DNA"/>
</dbReference>
<evidence type="ECO:0000313" key="2">
    <source>
        <dbReference type="Proteomes" id="UP000190074"/>
    </source>
</evidence>
<dbReference type="PROSITE" id="PS51257">
    <property type="entry name" value="PROKAR_LIPOPROTEIN"/>
    <property type="match status" value="1"/>
</dbReference>
<protein>
    <recommendedName>
        <fullName evidence="3">Lipoprotein</fullName>
    </recommendedName>
</protein>
<organism evidence="1 2">
    <name type="scientific">Mycobacteroides abscessus subsp. massiliense</name>
    <dbReference type="NCBI Taxonomy" id="1962118"/>
    <lineage>
        <taxon>Bacteria</taxon>
        <taxon>Bacillati</taxon>
        <taxon>Actinomycetota</taxon>
        <taxon>Actinomycetes</taxon>
        <taxon>Mycobacteriales</taxon>
        <taxon>Mycobacteriaceae</taxon>
        <taxon>Mycobacteroides</taxon>
        <taxon>Mycobacteroides abscessus</taxon>
    </lineage>
</organism>